<dbReference type="InterPro" id="IPR037923">
    <property type="entry name" value="HTH-like"/>
</dbReference>
<name>A0A3B7MG54_9BACT</name>
<reference evidence="6 7" key="1">
    <citation type="submission" date="2018-09" db="EMBL/GenBank/DDBJ databases">
        <title>Genome sequencing of strain 6GH32-13.</title>
        <authorList>
            <person name="Weon H.-Y."/>
            <person name="Heo J."/>
            <person name="Kwon S.-W."/>
        </authorList>
    </citation>
    <scope>NUCLEOTIDE SEQUENCE [LARGE SCALE GENOMIC DNA]</scope>
    <source>
        <strain evidence="6 7">5GH32-13</strain>
    </source>
</reference>
<dbReference type="Proteomes" id="UP000263900">
    <property type="component" value="Chromosome"/>
</dbReference>
<organism evidence="6 7">
    <name type="scientific">Paraflavitalea soli</name>
    <dbReference type="NCBI Taxonomy" id="2315862"/>
    <lineage>
        <taxon>Bacteria</taxon>
        <taxon>Pseudomonadati</taxon>
        <taxon>Bacteroidota</taxon>
        <taxon>Chitinophagia</taxon>
        <taxon>Chitinophagales</taxon>
        <taxon>Chitinophagaceae</taxon>
        <taxon>Paraflavitalea</taxon>
    </lineage>
</organism>
<sequence>MNTAATASPARIALNCYSDKPIEGEAFVADHVFSYIISGTQDMWLGNKTWSFKAGDYRFFRRNQLARYVKRPGHDGFRSISVHIDQATLRSMREEVTISSSGHFTNDPLQLLSPNHYFSSFIDSLSPYLKNDSALNSRIIPLKVKELVCILLQTNPALGQPLFDFTAPGKIDLEAFMHEHYRYNVDLSRFAFLTGRSLSTFKRDFQKLFQVTPNRWLVQRRLQEAHYLIKDQHKKPADIYLDLGFEDLSHFSFAYKKAFGSAPTLH</sequence>
<dbReference type="SUPFAM" id="SSF51215">
    <property type="entry name" value="Regulatory protein AraC"/>
    <property type="match status" value="1"/>
</dbReference>
<dbReference type="InterPro" id="IPR050204">
    <property type="entry name" value="AraC_XylS_family_regulators"/>
</dbReference>
<dbReference type="KEGG" id="pseg:D3H65_00670"/>
<dbReference type="SMART" id="SM00342">
    <property type="entry name" value="HTH_ARAC"/>
    <property type="match status" value="1"/>
</dbReference>
<keyword evidence="7" id="KW-1185">Reference proteome</keyword>
<dbReference type="AlphaFoldDB" id="A0A3B7MG54"/>
<keyword evidence="4" id="KW-0804">Transcription</keyword>
<evidence type="ECO:0000256" key="2">
    <source>
        <dbReference type="ARBA" id="ARBA00023015"/>
    </source>
</evidence>
<dbReference type="OrthoDB" id="4480133at2"/>
<dbReference type="PANTHER" id="PTHR46796:SF13">
    <property type="entry name" value="HTH-TYPE TRANSCRIPTIONAL ACTIVATOR RHAS"/>
    <property type="match status" value="1"/>
</dbReference>
<dbReference type="GO" id="GO:0003700">
    <property type="term" value="F:DNA-binding transcription factor activity"/>
    <property type="evidence" value="ECO:0007669"/>
    <property type="project" value="InterPro"/>
</dbReference>
<keyword evidence="3" id="KW-0238">DNA-binding</keyword>
<keyword evidence="1" id="KW-0963">Cytoplasm</keyword>
<dbReference type="Gene3D" id="1.10.10.60">
    <property type="entry name" value="Homeodomain-like"/>
    <property type="match status" value="1"/>
</dbReference>
<dbReference type="Pfam" id="PF12833">
    <property type="entry name" value="HTH_18"/>
    <property type="match status" value="1"/>
</dbReference>
<dbReference type="Pfam" id="PF22200">
    <property type="entry name" value="ExsA_N"/>
    <property type="match status" value="1"/>
</dbReference>
<evidence type="ECO:0000259" key="5">
    <source>
        <dbReference type="PROSITE" id="PS01124"/>
    </source>
</evidence>
<protein>
    <submittedName>
        <fullName evidence="6">AraC family transcriptional regulator</fullName>
    </submittedName>
</protein>
<evidence type="ECO:0000313" key="6">
    <source>
        <dbReference type="EMBL" id="AXY72577.1"/>
    </source>
</evidence>
<proteinExistence type="predicted"/>
<keyword evidence="2" id="KW-0805">Transcription regulation</keyword>
<dbReference type="InterPro" id="IPR054015">
    <property type="entry name" value="ExsA-like_N"/>
</dbReference>
<dbReference type="RefSeq" id="WP_119048415.1">
    <property type="nucleotide sequence ID" value="NZ_CP032157.1"/>
</dbReference>
<evidence type="ECO:0000256" key="1">
    <source>
        <dbReference type="ARBA" id="ARBA00022490"/>
    </source>
</evidence>
<evidence type="ECO:0000313" key="7">
    <source>
        <dbReference type="Proteomes" id="UP000263900"/>
    </source>
</evidence>
<dbReference type="SUPFAM" id="SSF46689">
    <property type="entry name" value="Homeodomain-like"/>
    <property type="match status" value="2"/>
</dbReference>
<dbReference type="EMBL" id="CP032157">
    <property type="protein sequence ID" value="AXY72577.1"/>
    <property type="molecule type" value="Genomic_DNA"/>
</dbReference>
<evidence type="ECO:0000256" key="3">
    <source>
        <dbReference type="ARBA" id="ARBA00023125"/>
    </source>
</evidence>
<accession>A0A3B7MG54</accession>
<gene>
    <name evidence="6" type="ORF">D3H65_00670</name>
</gene>
<dbReference type="PANTHER" id="PTHR46796">
    <property type="entry name" value="HTH-TYPE TRANSCRIPTIONAL ACTIVATOR RHAS-RELATED"/>
    <property type="match status" value="1"/>
</dbReference>
<dbReference type="InterPro" id="IPR018060">
    <property type="entry name" value="HTH_AraC"/>
</dbReference>
<dbReference type="PROSITE" id="PS01124">
    <property type="entry name" value="HTH_ARAC_FAMILY_2"/>
    <property type="match status" value="1"/>
</dbReference>
<dbReference type="GO" id="GO:0043565">
    <property type="term" value="F:sequence-specific DNA binding"/>
    <property type="evidence" value="ECO:0007669"/>
    <property type="project" value="InterPro"/>
</dbReference>
<evidence type="ECO:0000256" key="4">
    <source>
        <dbReference type="ARBA" id="ARBA00023163"/>
    </source>
</evidence>
<dbReference type="InterPro" id="IPR009057">
    <property type="entry name" value="Homeodomain-like_sf"/>
</dbReference>
<feature type="domain" description="HTH araC/xylS-type" evidence="5">
    <location>
        <begin position="171"/>
        <end position="266"/>
    </location>
</feature>